<dbReference type="GO" id="GO:0006508">
    <property type="term" value="P:proteolysis"/>
    <property type="evidence" value="ECO:0007669"/>
    <property type="project" value="InterPro"/>
</dbReference>
<dbReference type="Proteomes" id="UP000241167">
    <property type="component" value="Unassembled WGS sequence"/>
</dbReference>
<dbReference type="Gene3D" id="3.40.390.10">
    <property type="entry name" value="Collagenase (Catalytic Domain)"/>
    <property type="match status" value="1"/>
</dbReference>
<dbReference type="OrthoDB" id="733404at2"/>
<gene>
    <name evidence="8" type="ORF">C7I55_07400</name>
</gene>
<evidence type="ECO:0000256" key="6">
    <source>
        <dbReference type="SAM" id="MobiDB-lite"/>
    </source>
</evidence>
<dbReference type="Pfam" id="PF08548">
    <property type="entry name" value="Peptidase_M10_C"/>
    <property type="match status" value="2"/>
</dbReference>
<evidence type="ECO:0000256" key="1">
    <source>
        <dbReference type="ARBA" id="ARBA00001913"/>
    </source>
</evidence>
<evidence type="ECO:0000256" key="5">
    <source>
        <dbReference type="ARBA" id="ARBA00022737"/>
    </source>
</evidence>
<dbReference type="AlphaFoldDB" id="A0A2P7QVT7"/>
<dbReference type="CDD" id="cd04277">
    <property type="entry name" value="ZnMc_serralysin_like"/>
    <property type="match status" value="1"/>
</dbReference>
<evidence type="ECO:0000256" key="4">
    <source>
        <dbReference type="ARBA" id="ARBA00022525"/>
    </source>
</evidence>
<accession>A0A2P7QVT7</accession>
<reference evidence="8 9" key="1">
    <citation type="submission" date="2018-03" db="EMBL/GenBank/DDBJ databases">
        <title>The draft genome of Sphingosinicella sp. GL-C-18.</title>
        <authorList>
            <person name="Liu L."/>
            <person name="Li L."/>
            <person name="Liang L."/>
            <person name="Zhang X."/>
            <person name="Wang T."/>
        </authorList>
    </citation>
    <scope>NUCLEOTIDE SEQUENCE [LARGE SCALE GENOMIC DNA]</scope>
    <source>
        <strain evidence="8 9">GL-C-18</strain>
    </source>
</reference>
<dbReference type="InterPro" id="IPR018511">
    <property type="entry name" value="Hemolysin-typ_Ca-bd_CS"/>
</dbReference>
<dbReference type="GO" id="GO:0008270">
    <property type="term" value="F:zinc ion binding"/>
    <property type="evidence" value="ECO:0007669"/>
    <property type="project" value="InterPro"/>
</dbReference>
<dbReference type="PROSITE" id="PS00330">
    <property type="entry name" value="HEMOLYSIN_CALCIUM"/>
    <property type="match status" value="1"/>
</dbReference>
<dbReference type="EMBL" id="PXYI01000002">
    <property type="protein sequence ID" value="PSJ42063.1"/>
    <property type="molecule type" value="Genomic_DNA"/>
</dbReference>
<dbReference type="GO" id="GO:0005509">
    <property type="term" value="F:calcium ion binding"/>
    <property type="evidence" value="ECO:0007669"/>
    <property type="project" value="InterPro"/>
</dbReference>
<dbReference type="InterPro" id="IPR011049">
    <property type="entry name" value="Serralysin-like_metalloprot_C"/>
</dbReference>
<dbReference type="InterPro" id="IPR001343">
    <property type="entry name" value="Hemolysn_Ca-bd"/>
</dbReference>
<dbReference type="RefSeq" id="WP_106512230.1">
    <property type="nucleotide sequence ID" value="NZ_PXYI01000002.1"/>
</dbReference>
<comment type="subcellular location">
    <subcellularLocation>
        <location evidence="2">Secreted</location>
    </subcellularLocation>
</comment>
<organism evidence="8 9">
    <name type="scientific">Allosphingosinicella deserti</name>
    <dbReference type="NCBI Taxonomy" id="2116704"/>
    <lineage>
        <taxon>Bacteria</taxon>
        <taxon>Pseudomonadati</taxon>
        <taxon>Pseudomonadota</taxon>
        <taxon>Alphaproteobacteria</taxon>
        <taxon>Sphingomonadales</taxon>
        <taxon>Sphingomonadaceae</taxon>
        <taxon>Allosphingosinicella</taxon>
    </lineage>
</organism>
<proteinExistence type="inferred from homology"/>
<evidence type="ECO:0000259" key="7">
    <source>
        <dbReference type="SMART" id="SM00235"/>
    </source>
</evidence>
<dbReference type="GO" id="GO:0005615">
    <property type="term" value="C:extracellular space"/>
    <property type="evidence" value="ECO:0007669"/>
    <property type="project" value="InterPro"/>
</dbReference>
<evidence type="ECO:0000313" key="9">
    <source>
        <dbReference type="Proteomes" id="UP000241167"/>
    </source>
</evidence>
<dbReference type="Pfam" id="PF00353">
    <property type="entry name" value="HemolysinCabind"/>
    <property type="match status" value="1"/>
</dbReference>
<feature type="domain" description="Peptidase metallopeptidase" evidence="7">
    <location>
        <begin position="76"/>
        <end position="245"/>
    </location>
</feature>
<sequence>MTRSKNVFSLSNLFNRFPNDRSGSPTPASEPTPYRLEDSTGIGTWAGKPIFNQEQVIAQIDGDARLQGRTITFGFLDALPTNQTGSVPGEYAGFSPLTEAQRTGTRDAMQLWDDLIAVRVVEQRGNGRGASPDILLANTITGPKAAWAYFPTDDGDQKTPQSSIWINPSPKVGNLSIGPGLFGSYTLIHEIGHSFGLSHPGDYDAGDDVPDDYESSAVYAQDSRQFTTMSYFPDRSTGGGDVWNSAIPTTLLPQTPLLHDILTIQEKYGADPTTRRGNTVYFADSNAGNPVYDLAENPFPFLCVYDAGGNDTFDFSTANMGVFLDLRAGSFSSASIGSLTLEEANALRAESDLAPWDAASYEGWLGFALSRNPGIVEADTGIAGITAPAVRNISIAYNTIIENAVGGNARDYLVGNDVANWLKGNGGDDVLNGLGGNDVLVGGKGADSFCFFDASGKDVILDFTSGTDKIDLTAIDANIFTEVDEAFAFIGSALFGGVAGELRSWASWGGHFLAGDTDGDKVADFTIDLGVATVVMADLFF</sequence>
<dbReference type="InterPro" id="IPR013858">
    <property type="entry name" value="Peptidase_M10B_C"/>
</dbReference>
<dbReference type="InterPro" id="IPR024079">
    <property type="entry name" value="MetalloPept_cat_dom_sf"/>
</dbReference>
<dbReference type="InterPro" id="IPR034033">
    <property type="entry name" value="Serralysin-like"/>
</dbReference>
<comment type="similarity">
    <text evidence="3">Belongs to the peptidase M10B family.</text>
</comment>
<dbReference type="SUPFAM" id="SSF51120">
    <property type="entry name" value="beta-Roll"/>
    <property type="match status" value="1"/>
</dbReference>
<evidence type="ECO:0000313" key="8">
    <source>
        <dbReference type="EMBL" id="PSJ42063.1"/>
    </source>
</evidence>
<comment type="caution">
    <text evidence="8">The sequence shown here is derived from an EMBL/GenBank/DDBJ whole genome shotgun (WGS) entry which is preliminary data.</text>
</comment>
<evidence type="ECO:0000256" key="3">
    <source>
        <dbReference type="ARBA" id="ARBA00009490"/>
    </source>
</evidence>
<protein>
    <recommendedName>
        <fullName evidence="7">Peptidase metallopeptidase domain-containing protein</fullName>
    </recommendedName>
</protein>
<keyword evidence="4" id="KW-0964">Secreted</keyword>
<dbReference type="SUPFAM" id="SSF55486">
    <property type="entry name" value="Metalloproteases ('zincins'), catalytic domain"/>
    <property type="match status" value="1"/>
</dbReference>
<keyword evidence="9" id="KW-1185">Reference proteome</keyword>
<feature type="region of interest" description="Disordered" evidence="6">
    <location>
        <begin position="16"/>
        <end position="37"/>
    </location>
</feature>
<dbReference type="GO" id="GO:0008237">
    <property type="term" value="F:metallopeptidase activity"/>
    <property type="evidence" value="ECO:0007669"/>
    <property type="project" value="InterPro"/>
</dbReference>
<keyword evidence="5" id="KW-0677">Repeat</keyword>
<dbReference type="SMART" id="SM00235">
    <property type="entry name" value="ZnMc"/>
    <property type="match status" value="1"/>
</dbReference>
<dbReference type="InterPro" id="IPR006026">
    <property type="entry name" value="Peptidase_Metallo"/>
</dbReference>
<evidence type="ECO:0000256" key="2">
    <source>
        <dbReference type="ARBA" id="ARBA00004613"/>
    </source>
</evidence>
<dbReference type="PRINTS" id="PR00313">
    <property type="entry name" value="CABNDNGRPT"/>
</dbReference>
<dbReference type="Gene3D" id="2.150.10.10">
    <property type="entry name" value="Serralysin-like metalloprotease, C-terminal"/>
    <property type="match status" value="1"/>
</dbReference>
<comment type="cofactor">
    <cofactor evidence="1">
        <name>Ca(2+)</name>
        <dbReference type="ChEBI" id="CHEBI:29108"/>
    </cofactor>
</comment>
<name>A0A2P7QVT7_9SPHN</name>